<keyword evidence="2" id="KW-1185">Reference proteome</keyword>
<dbReference type="AlphaFoldDB" id="A0A9N9CAW4"/>
<feature type="non-terminal residue" evidence="1">
    <location>
        <position position="1"/>
    </location>
</feature>
<evidence type="ECO:0000313" key="2">
    <source>
        <dbReference type="Proteomes" id="UP000789831"/>
    </source>
</evidence>
<proteinExistence type="predicted"/>
<accession>A0A9N9CAW4</accession>
<organism evidence="1 2">
    <name type="scientific">Ambispora gerdemannii</name>
    <dbReference type="NCBI Taxonomy" id="144530"/>
    <lineage>
        <taxon>Eukaryota</taxon>
        <taxon>Fungi</taxon>
        <taxon>Fungi incertae sedis</taxon>
        <taxon>Mucoromycota</taxon>
        <taxon>Glomeromycotina</taxon>
        <taxon>Glomeromycetes</taxon>
        <taxon>Archaeosporales</taxon>
        <taxon>Ambisporaceae</taxon>
        <taxon>Ambispora</taxon>
    </lineage>
</organism>
<comment type="caution">
    <text evidence="1">The sequence shown here is derived from an EMBL/GenBank/DDBJ whole genome shotgun (WGS) entry which is preliminary data.</text>
</comment>
<dbReference type="EMBL" id="CAJVPL010001948">
    <property type="protein sequence ID" value="CAG8593705.1"/>
    <property type="molecule type" value="Genomic_DNA"/>
</dbReference>
<evidence type="ECO:0000313" key="1">
    <source>
        <dbReference type="EMBL" id="CAG8593705.1"/>
    </source>
</evidence>
<dbReference type="OrthoDB" id="2373238at2759"/>
<protein>
    <submittedName>
        <fullName evidence="1">1564_t:CDS:1</fullName>
    </submittedName>
</protein>
<sequence>IVAGTGRHQFGQTQITSKSLGSLLSQPKRFKVSFDVYMQLISQPIIPATSSSNEHGPSSAAQRILQYPVFISLILGNCPKDCIHGFFNITPNHAIFESLKNSLTKNRQQIAYFCVV</sequence>
<dbReference type="Proteomes" id="UP000789831">
    <property type="component" value="Unassembled WGS sequence"/>
</dbReference>
<reference evidence="1" key="1">
    <citation type="submission" date="2021-06" db="EMBL/GenBank/DDBJ databases">
        <authorList>
            <person name="Kallberg Y."/>
            <person name="Tangrot J."/>
            <person name="Rosling A."/>
        </authorList>
    </citation>
    <scope>NUCLEOTIDE SEQUENCE</scope>
    <source>
        <strain evidence="1">MT106</strain>
    </source>
</reference>
<name>A0A9N9CAW4_9GLOM</name>
<gene>
    <name evidence="1" type="ORF">AGERDE_LOCUS8737</name>
</gene>